<evidence type="ECO:0000313" key="2">
    <source>
        <dbReference type="Proteomes" id="UP000009168"/>
    </source>
</evidence>
<sequence>MQQLKDALTQDMQDFLQESKWENHIKESVSEILEYKPEKPLVHLYEKFQIKQKLDSQNKLSNFISDLSFYATKIDPSIYSIQQCQIKLLSIIVDKYQQNKIKKFDGLKCSLIILQEIPNNKEIKDYFLKKIQSQYEDILTVNKLSELILKTIIIYRIINELILIQDIIEMKGSVLSTQSLFLFMNETSDQQTIFKKFEIQQIVEKLPPEPKVNLYSLMKAIVEQIINLEFD</sequence>
<dbReference type="EMBL" id="GG662665">
    <property type="protein sequence ID" value="EAR85451.2"/>
    <property type="molecule type" value="Genomic_DNA"/>
</dbReference>
<reference evidence="2" key="1">
    <citation type="journal article" date="2006" name="PLoS Biol.">
        <title>Macronuclear genome sequence of the ciliate Tetrahymena thermophila, a model eukaryote.</title>
        <authorList>
            <person name="Eisen J.A."/>
            <person name="Coyne R.S."/>
            <person name="Wu M."/>
            <person name="Wu D."/>
            <person name="Thiagarajan M."/>
            <person name="Wortman J.R."/>
            <person name="Badger J.H."/>
            <person name="Ren Q."/>
            <person name="Amedeo P."/>
            <person name="Jones K.M."/>
            <person name="Tallon L.J."/>
            <person name="Delcher A.L."/>
            <person name="Salzberg S.L."/>
            <person name="Silva J.C."/>
            <person name="Haas B.J."/>
            <person name="Majoros W.H."/>
            <person name="Farzad M."/>
            <person name="Carlton J.M."/>
            <person name="Smith R.K. Jr."/>
            <person name="Garg J."/>
            <person name="Pearlman R.E."/>
            <person name="Karrer K.M."/>
            <person name="Sun L."/>
            <person name="Manning G."/>
            <person name="Elde N.C."/>
            <person name="Turkewitz A.P."/>
            <person name="Asai D.J."/>
            <person name="Wilkes D.E."/>
            <person name="Wang Y."/>
            <person name="Cai H."/>
            <person name="Collins K."/>
            <person name="Stewart B.A."/>
            <person name="Lee S.R."/>
            <person name="Wilamowska K."/>
            <person name="Weinberg Z."/>
            <person name="Ruzzo W.L."/>
            <person name="Wloga D."/>
            <person name="Gaertig J."/>
            <person name="Frankel J."/>
            <person name="Tsao C.-C."/>
            <person name="Gorovsky M.A."/>
            <person name="Keeling P.J."/>
            <person name="Waller R.F."/>
            <person name="Patron N.J."/>
            <person name="Cherry J.M."/>
            <person name="Stover N.A."/>
            <person name="Krieger C.J."/>
            <person name="del Toro C."/>
            <person name="Ryder H.F."/>
            <person name="Williamson S.C."/>
            <person name="Barbeau R.A."/>
            <person name="Hamilton E.P."/>
            <person name="Orias E."/>
        </authorList>
    </citation>
    <scope>NUCLEOTIDE SEQUENCE [LARGE SCALE GENOMIC DNA]</scope>
    <source>
        <strain evidence="2">SB210</strain>
    </source>
</reference>
<dbReference type="KEGG" id="tet:TTHERM_00442010"/>
<name>I7MGT7_TETTS</name>
<dbReference type="Proteomes" id="UP000009168">
    <property type="component" value="Unassembled WGS sequence"/>
</dbReference>
<keyword evidence="2" id="KW-1185">Reference proteome</keyword>
<evidence type="ECO:0000313" key="1">
    <source>
        <dbReference type="EMBL" id="EAR85451.2"/>
    </source>
</evidence>
<dbReference type="InParanoid" id="I7MGT7"/>
<dbReference type="OrthoDB" id="10483313at2759"/>
<dbReference type="RefSeq" id="XP_001033114.2">
    <property type="nucleotide sequence ID" value="XM_001033114.2"/>
</dbReference>
<dbReference type="eggNOG" id="ENOG502R2S0">
    <property type="taxonomic scope" value="Eukaryota"/>
</dbReference>
<protein>
    <submittedName>
        <fullName evidence="1">Uncharacterized protein</fullName>
    </submittedName>
</protein>
<gene>
    <name evidence="1" type="ORF">TTHERM_00442010</name>
</gene>
<dbReference type="AlphaFoldDB" id="I7MGT7"/>
<organism evidence="1 2">
    <name type="scientific">Tetrahymena thermophila (strain SB210)</name>
    <dbReference type="NCBI Taxonomy" id="312017"/>
    <lineage>
        <taxon>Eukaryota</taxon>
        <taxon>Sar</taxon>
        <taxon>Alveolata</taxon>
        <taxon>Ciliophora</taxon>
        <taxon>Intramacronucleata</taxon>
        <taxon>Oligohymenophorea</taxon>
        <taxon>Hymenostomatida</taxon>
        <taxon>Tetrahymenina</taxon>
        <taxon>Tetrahymenidae</taxon>
        <taxon>Tetrahymena</taxon>
    </lineage>
</organism>
<accession>I7MGT7</accession>
<dbReference type="GeneID" id="7843312"/>
<proteinExistence type="predicted"/>